<dbReference type="EMBL" id="VSRR010020679">
    <property type="protein sequence ID" value="MPC63335.1"/>
    <property type="molecule type" value="Genomic_DNA"/>
</dbReference>
<gene>
    <name evidence="1" type="ORF">E2C01_057433</name>
</gene>
<evidence type="ECO:0000313" key="2">
    <source>
        <dbReference type="Proteomes" id="UP000324222"/>
    </source>
</evidence>
<protein>
    <submittedName>
        <fullName evidence="1">Uncharacterized protein</fullName>
    </submittedName>
</protein>
<organism evidence="1 2">
    <name type="scientific">Portunus trituberculatus</name>
    <name type="common">Swimming crab</name>
    <name type="synonym">Neptunus trituberculatus</name>
    <dbReference type="NCBI Taxonomy" id="210409"/>
    <lineage>
        <taxon>Eukaryota</taxon>
        <taxon>Metazoa</taxon>
        <taxon>Ecdysozoa</taxon>
        <taxon>Arthropoda</taxon>
        <taxon>Crustacea</taxon>
        <taxon>Multicrustacea</taxon>
        <taxon>Malacostraca</taxon>
        <taxon>Eumalacostraca</taxon>
        <taxon>Eucarida</taxon>
        <taxon>Decapoda</taxon>
        <taxon>Pleocyemata</taxon>
        <taxon>Brachyura</taxon>
        <taxon>Eubrachyura</taxon>
        <taxon>Portunoidea</taxon>
        <taxon>Portunidae</taxon>
        <taxon>Portuninae</taxon>
        <taxon>Portunus</taxon>
    </lineage>
</organism>
<reference evidence="1 2" key="1">
    <citation type="submission" date="2019-05" db="EMBL/GenBank/DDBJ databases">
        <title>Another draft genome of Portunus trituberculatus and its Hox gene families provides insights of decapod evolution.</title>
        <authorList>
            <person name="Jeong J.-H."/>
            <person name="Song I."/>
            <person name="Kim S."/>
            <person name="Choi T."/>
            <person name="Kim D."/>
            <person name="Ryu S."/>
            <person name="Kim W."/>
        </authorList>
    </citation>
    <scope>NUCLEOTIDE SEQUENCE [LARGE SCALE GENOMIC DNA]</scope>
    <source>
        <tissue evidence="1">Muscle</tissue>
    </source>
</reference>
<keyword evidence="2" id="KW-1185">Reference proteome</keyword>
<accession>A0A5B7H115</accession>
<sequence length="98" mass="11261">MVIEGRENPKLASKPGTALHEMKKQLIVHTDDKRAVIEFLQGRYAVMAGYYSSMTVFQSSFDKIKTCKYYIADTLFGSLTHCFIFPKKSKLKPKVDYM</sequence>
<evidence type="ECO:0000313" key="1">
    <source>
        <dbReference type="EMBL" id="MPC63335.1"/>
    </source>
</evidence>
<dbReference type="AlphaFoldDB" id="A0A5B7H115"/>
<dbReference type="Proteomes" id="UP000324222">
    <property type="component" value="Unassembled WGS sequence"/>
</dbReference>
<comment type="caution">
    <text evidence="1">The sequence shown here is derived from an EMBL/GenBank/DDBJ whole genome shotgun (WGS) entry which is preliminary data.</text>
</comment>
<name>A0A5B7H115_PORTR</name>
<proteinExistence type="predicted"/>